<proteinExistence type="predicted"/>
<gene>
    <name evidence="1" type="ORF">CN553_12520</name>
</gene>
<dbReference type="EMBL" id="NUAN01000071">
    <property type="protein sequence ID" value="PEN97854.1"/>
    <property type="molecule type" value="Genomic_DNA"/>
</dbReference>
<dbReference type="AlphaFoldDB" id="A0A9X6UC47"/>
<dbReference type="Proteomes" id="UP000220691">
    <property type="component" value="Unassembled WGS sequence"/>
</dbReference>
<evidence type="ECO:0000313" key="2">
    <source>
        <dbReference type="Proteomes" id="UP000220691"/>
    </source>
</evidence>
<name>A0A9X6UC47_BACCE</name>
<dbReference type="RefSeq" id="WP_098126437.1">
    <property type="nucleotide sequence ID" value="NZ_NUAN01000071.1"/>
</dbReference>
<organism evidence="1 2">
    <name type="scientific">Bacillus cereus</name>
    <dbReference type="NCBI Taxonomy" id="1396"/>
    <lineage>
        <taxon>Bacteria</taxon>
        <taxon>Bacillati</taxon>
        <taxon>Bacillota</taxon>
        <taxon>Bacilli</taxon>
        <taxon>Bacillales</taxon>
        <taxon>Bacillaceae</taxon>
        <taxon>Bacillus</taxon>
        <taxon>Bacillus cereus group</taxon>
    </lineage>
</organism>
<reference evidence="1 2" key="1">
    <citation type="submission" date="2017-09" db="EMBL/GenBank/DDBJ databases">
        <title>Large-scale bioinformatics analysis of Bacillus genomes uncovers conserved roles of natural products in bacterial physiology.</title>
        <authorList>
            <consortium name="Agbiome Team Llc"/>
            <person name="Bleich R.M."/>
            <person name="Kirk G.J."/>
            <person name="Santa Maria K.C."/>
            <person name="Allen S.E."/>
            <person name="Farag S."/>
            <person name="Shank E.A."/>
            <person name="Bowers A."/>
        </authorList>
    </citation>
    <scope>NUCLEOTIDE SEQUENCE [LARGE SCALE GENOMIC DNA]</scope>
    <source>
        <strain evidence="1 2">AFS027647</strain>
    </source>
</reference>
<evidence type="ECO:0000313" key="1">
    <source>
        <dbReference type="EMBL" id="PEN97854.1"/>
    </source>
</evidence>
<protein>
    <submittedName>
        <fullName evidence="1">Uncharacterized protein</fullName>
    </submittedName>
</protein>
<accession>A0A9X6UC47</accession>
<sequence>MIKDIQQSLLETVQILAGERLKNVNFTKSYTGIVRDVKGLRCIVEVLGSDSECIIPYNLVSFIDVDDIVIVQDIGNNNAQKIVQGVISSLHKDMFHIYDPIEDRIVSSIEQLWDEELQKPINVILEIE</sequence>
<comment type="caution">
    <text evidence="1">The sequence shown here is derived from an EMBL/GenBank/DDBJ whole genome shotgun (WGS) entry which is preliminary data.</text>
</comment>